<evidence type="ECO:0000259" key="6">
    <source>
        <dbReference type="Pfam" id="PF22770"/>
    </source>
</evidence>
<evidence type="ECO:0000256" key="2">
    <source>
        <dbReference type="ARBA" id="ARBA00022694"/>
    </source>
</evidence>
<dbReference type="Proteomes" id="UP000039865">
    <property type="component" value="Unassembled WGS sequence"/>
</dbReference>
<dbReference type="GO" id="GO:0000172">
    <property type="term" value="C:ribonuclease MRP complex"/>
    <property type="evidence" value="ECO:0007669"/>
    <property type="project" value="InterPro"/>
</dbReference>
<name>A0A078B890_STYLE</name>
<dbReference type="PANTHER" id="PTHR22731">
    <property type="entry name" value="RIBONUCLEASES P/MRP PROTEIN SUBUNIT POP1"/>
    <property type="match status" value="1"/>
</dbReference>
<dbReference type="PANTHER" id="PTHR22731:SF3">
    <property type="entry name" value="RIBONUCLEASES P_MRP PROTEIN SUBUNIT POP1"/>
    <property type="match status" value="1"/>
</dbReference>
<keyword evidence="2" id="KW-0819">tRNA processing</keyword>
<dbReference type="InterPro" id="IPR009723">
    <property type="entry name" value="Pop1_N"/>
</dbReference>
<organism evidence="7 8">
    <name type="scientific">Stylonychia lemnae</name>
    <name type="common">Ciliate</name>
    <dbReference type="NCBI Taxonomy" id="5949"/>
    <lineage>
        <taxon>Eukaryota</taxon>
        <taxon>Sar</taxon>
        <taxon>Alveolata</taxon>
        <taxon>Ciliophora</taxon>
        <taxon>Intramacronucleata</taxon>
        <taxon>Spirotrichea</taxon>
        <taxon>Stichotrichia</taxon>
        <taxon>Sporadotrichida</taxon>
        <taxon>Oxytrichidae</taxon>
        <taxon>Stylonychinae</taxon>
        <taxon>Stylonychia</taxon>
    </lineage>
</organism>
<gene>
    <name evidence="7" type="primary">Contig2209.g2376</name>
    <name evidence="7" type="ORF">STYLEM_18640</name>
</gene>
<feature type="domain" description="POPLD" evidence="5">
    <location>
        <begin position="456"/>
        <end position="543"/>
    </location>
</feature>
<keyword evidence="8" id="KW-1185">Reference proteome</keyword>
<dbReference type="GO" id="GO:0001682">
    <property type="term" value="P:tRNA 5'-leader removal"/>
    <property type="evidence" value="ECO:0007669"/>
    <property type="project" value="InterPro"/>
</dbReference>
<dbReference type="AlphaFoldDB" id="A0A078B890"/>
<sequence>MRDKRKDLYQINNDPYLKSIQPDKTTGAIPQFINIHKFLESRAYELRHFTNILQNKYTSKLEHQLLPKHMRRRAMAHNYYRIPLRIRFKSLMEIQPSEPEILSRSRCRKHRRKLRFLLNQYEMRQRQHKWTESHVWHAKRFRMKEFWGYKVAYKSNDKSGRTVYRLCQRNSACIYDQSYMQTLMIEGQEHYNRIIKSLDLKECNQVQVRWINNEYSQPEFPLTFVLFKEQRQVLVTFHPANVVDAQNYFKGRNYQFSNLNMNTLQIMSQNCSIQHIFNVLEPLCDEESSKSIQLLSNMLFDQTRINNNEILVFNVKTEELKKNFRMNERVFNYESAAINQQNQTQAQEELRQQINLNGMNLKPIKWIGTQRTTFTHRKDNQRNKIKHLIVKLKKMKEQHDSNRAEKLLKLNNKIRCQNNDNDLKMKDETESETLDYTTVIIYKNQYQLSNNFGASFQILIPQGYGLNLLRRFVYSGCKPIGLKEYLAINMEVMNPVYPFDYLQTQTGQKQGVVKAHQDLEIYCKRPASKRINYQVYNFSNPFLQKFKLNQAQKFINLFSYSRGVAQSGAMIFLPDQNDIIQLKNASLKHMWNLEERKFETSSKNKKFNFEYALISGNCFNLSKNDLSSVQKIKNGEMKYDLKIFKSKDSLELQTSEQLKRKSIGYITRGAYSQIRGKSIGIGLVEQNLFNEYKIDAGFKGLRLNGNGYLLLIRNANSLRYLPFICYDK</sequence>
<protein>
    <submittedName>
        <fullName evidence="7">Ribonucleases p mrp protein subunit pop1 containing protein</fullName>
    </submittedName>
</protein>
<feature type="domain" description="POP1 C-terminal" evidence="6">
    <location>
        <begin position="555"/>
        <end position="721"/>
    </location>
</feature>
<dbReference type="Pfam" id="PF06978">
    <property type="entry name" value="POP1_N"/>
    <property type="match status" value="2"/>
</dbReference>
<proteinExistence type="predicted"/>
<keyword evidence="3" id="KW-0539">Nucleus</keyword>
<dbReference type="InterPro" id="IPR012590">
    <property type="entry name" value="POPLD_dom"/>
</dbReference>
<evidence type="ECO:0000313" key="8">
    <source>
        <dbReference type="Proteomes" id="UP000039865"/>
    </source>
</evidence>
<evidence type="ECO:0000256" key="1">
    <source>
        <dbReference type="ARBA" id="ARBA00004123"/>
    </source>
</evidence>
<dbReference type="InterPro" id="IPR039182">
    <property type="entry name" value="Pop1"/>
</dbReference>
<dbReference type="Pfam" id="PF08170">
    <property type="entry name" value="POPLD"/>
    <property type="match status" value="1"/>
</dbReference>
<dbReference type="EMBL" id="CCKQ01017610">
    <property type="protein sequence ID" value="CDW89507.1"/>
    <property type="molecule type" value="Genomic_DNA"/>
</dbReference>
<feature type="domain" description="Pop1 N-terminal" evidence="4">
    <location>
        <begin position="120"/>
        <end position="187"/>
    </location>
</feature>
<evidence type="ECO:0000259" key="5">
    <source>
        <dbReference type="Pfam" id="PF08170"/>
    </source>
</evidence>
<dbReference type="InterPro" id="IPR055079">
    <property type="entry name" value="POP1_C"/>
</dbReference>
<reference evidence="7 8" key="1">
    <citation type="submission" date="2014-06" db="EMBL/GenBank/DDBJ databases">
        <authorList>
            <person name="Swart Estienne"/>
        </authorList>
    </citation>
    <scope>NUCLEOTIDE SEQUENCE [LARGE SCALE GENOMIC DNA]</scope>
    <source>
        <strain evidence="7 8">130c</strain>
    </source>
</reference>
<dbReference type="Pfam" id="PF22770">
    <property type="entry name" value="POP1_C"/>
    <property type="match status" value="1"/>
</dbReference>
<evidence type="ECO:0000259" key="4">
    <source>
        <dbReference type="Pfam" id="PF06978"/>
    </source>
</evidence>
<dbReference type="OMA" id="IFRNGYR"/>
<dbReference type="OrthoDB" id="442863at2759"/>
<evidence type="ECO:0000256" key="3">
    <source>
        <dbReference type="ARBA" id="ARBA00023242"/>
    </source>
</evidence>
<accession>A0A078B890</accession>
<dbReference type="GO" id="GO:0005655">
    <property type="term" value="C:nucleolar ribonuclease P complex"/>
    <property type="evidence" value="ECO:0007669"/>
    <property type="project" value="InterPro"/>
</dbReference>
<feature type="domain" description="Pop1 N-terminal" evidence="4">
    <location>
        <begin position="38"/>
        <end position="113"/>
    </location>
</feature>
<comment type="subcellular location">
    <subcellularLocation>
        <location evidence="1">Nucleus</location>
    </subcellularLocation>
</comment>
<dbReference type="InParanoid" id="A0A078B890"/>
<evidence type="ECO:0000313" key="7">
    <source>
        <dbReference type="EMBL" id="CDW89507.1"/>
    </source>
</evidence>